<reference evidence="1 2" key="1">
    <citation type="submission" date="2023-03" db="EMBL/GenBank/DDBJ databases">
        <title>Genome insight into feeding habits of ladybird beetles.</title>
        <authorList>
            <person name="Li H.-S."/>
            <person name="Huang Y.-H."/>
            <person name="Pang H."/>
        </authorList>
    </citation>
    <scope>NUCLEOTIDE SEQUENCE [LARGE SCALE GENOMIC DNA]</scope>
    <source>
        <strain evidence="1">SYSU_2023b</strain>
        <tissue evidence="1">Whole body</tissue>
    </source>
</reference>
<evidence type="ECO:0000313" key="2">
    <source>
        <dbReference type="Proteomes" id="UP001431783"/>
    </source>
</evidence>
<name>A0AAW1UNE8_9CUCU</name>
<proteinExistence type="predicted"/>
<dbReference type="EMBL" id="JARQZJ010000069">
    <property type="protein sequence ID" value="KAK9881480.1"/>
    <property type="molecule type" value="Genomic_DNA"/>
</dbReference>
<protein>
    <submittedName>
        <fullName evidence="1">Uncharacterized protein</fullName>
    </submittedName>
</protein>
<comment type="caution">
    <text evidence="1">The sequence shown here is derived from an EMBL/GenBank/DDBJ whole genome shotgun (WGS) entry which is preliminary data.</text>
</comment>
<sequence length="740" mass="86569">MNELRRNKRMPKYGIKKPQSIPVLPKKSVLLTHNLSTNISVSDLPYISLSNEVGCQKSRNNSNIHIYKPTQGFGGLKQNFAVNTESTKISLSQTIQVVPNNHANGDFIHRNWKGNYRSAEMNFQRDYVNLQSNHLSYRKIQPLNNTHHNKTSLTYPDVNFHVMSMLLPHLNESLYQNCEGNYVQNKTFSRRSPEENSESCRDSTRTEGYTQSVECLRGYVNQKKEEKLMKNYYRSFTKITEKDEQKEHTIKHLTRTTSKCNIFSSRDFSTNIREMMEIMHQMKQFLDIKLNKKSYLKQSSVFLNEIIEVKHADDQENYIPSKQLELHYKPSVQQMKISDEIPLKLCNKEMVNTRYNYESETKFEVFLLKKKVSISTNTLCYISSSKNISLSDEMNKENIEHSRIISKSIGIQFSGKYPTKNKKIMATYYDQNRKKESKVLLKAKQLVSSSEIIGDIKLSLSSEMHTRIFNNPRKEPLWNSDNKRYTSKNIDYYQTNILDFMTNPSKKKIFDSKGNSNVGDGKMESKHFLERHTKVQNKIAPRKYSKEDIDTIFSTTDSTSSSTFNIPLMRKVPSEYSKFNLREPYCRNYYVYYSRCIPYVPVVLGDMEISLTHMKNGIRLLKCIQFLNQQYKCLESIAQSILLLTNLMEKIYNNNNKTSFCKCFDGVYAIQKHFNDVISINKLMRMKMFLQKHVDNNRNFSLLGYKVTVDKKCRGRFTHMKTKSSHVGKLCVAKMQNFQL</sequence>
<evidence type="ECO:0000313" key="1">
    <source>
        <dbReference type="EMBL" id="KAK9881480.1"/>
    </source>
</evidence>
<gene>
    <name evidence="1" type="ORF">WA026_016364</name>
</gene>
<keyword evidence="2" id="KW-1185">Reference proteome</keyword>
<dbReference type="Proteomes" id="UP001431783">
    <property type="component" value="Unassembled WGS sequence"/>
</dbReference>
<accession>A0AAW1UNE8</accession>
<dbReference type="AlphaFoldDB" id="A0AAW1UNE8"/>
<organism evidence="1 2">
    <name type="scientific">Henosepilachna vigintioctopunctata</name>
    <dbReference type="NCBI Taxonomy" id="420089"/>
    <lineage>
        <taxon>Eukaryota</taxon>
        <taxon>Metazoa</taxon>
        <taxon>Ecdysozoa</taxon>
        <taxon>Arthropoda</taxon>
        <taxon>Hexapoda</taxon>
        <taxon>Insecta</taxon>
        <taxon>Pterygota</taxon>
        <taxon>Neoptera</taxon>
        <taxon>Endopterygota</taxon>
        <taxon>Coleoptera</taxon>
        <taxon>Polyphaga</taxon>
        <taxon>Cucujiformia</taxon>
        <taxon>Coccinelloidea</taxon>
        <taxon>Coccinellidae</taxon>
        <taxon>Epilachninae</taxon>
        <taxon>Epilachnini</taxon>
        <taxon>Henosepilachna</taxon>
    </lineage>
</organism>